<keyword evidence="1" id="KW-0472">Membrane</keyword>
<dbReference type="WBParaSite" id="Hba_15511">
    <property type="protein sequence ID" value="Hba_15511"/>
    <property type="gene ID" value="Hba_15511"/>
</dbReference>
<organism evidence="2 3">
    <name type="scientific">Heterorhabditis bacteriophora</name>
    <name type="common">Entomopathogenic nematode worm</name>
    <dbReference type="NCBI Taxonomy" id="37862"/>
    <lineage>
        <taxon>Eukaryota</taxon>
        <taxon>Metazoa</taxon>
        <taxon>Ecdysozoa</taxon>
        <taxon>Nematoda</taxon>
        <taxon>Chromadorea</taxon>
        <taxon>Rhabditida</taxon>
        <taxon>Rhabditina</taxon>
        <taxon>Rhabditomorpha</taxon>
        <taxon>Strongyloidea</taxon>
        <taxon>Heterorhabditidae</taxon>
        <taxon>Heterorhabditis</taxon>
    </lineage>
</organism>
<evidence type="ECO:0000256" key="1">
    <source>
        <dbReference type="SAM" id="Phobius"/>
    </source>
</evidence>
<evidence type="ECO:0000313" key="2">
    <source>
        <dbReference type="Proteomes" id="UP000095283"/>
    </source>
</evidence>
<sequence length="541" mass="62070">MNYVVHVPFQNWICKTWKSFPIIVDQKELNKMPLENVARCVALSVMGMSSYTKGDIGIAARETGERERVLIELLKMSPEYWQRFLSFETPSVYTTPIAPPSSRTVWESPAAVDRSMLGPVTVSPQEKIFETYKVASGAEYHFQTKAIVEFIEFEMRKVIRYFEQKTLNLLNEIFRQDAKLARSSLEIDYEIIFRDDVNSSSKLRYQSQPSNAVTWGGCLQAKTAMCYIFPCLIYVEDNSRRRRGPVSGPEQSIRNETSKIISINTAESLQQNETGDSSYLAHPTNEVNISDDLLDESYSRANNLIDESDNIPGTSVIYSNEDEQGKQRMRNKNIAPVGKMEALGVIFPIRHSKVEKESYELESIASNEKEPLKGEDLLEKEDLHKGSGYETKKKRTWRRLLSRMFGHYKTTGAKFIIHLLLRAIYVCLYAWVLVAKPRRTYSIPYPAAYWAEILVASVQMTQLCEFVIKVKHQMAPPDLRNEPSISTIQRRYKGMIKRLNRSFQDWAREHRVSLWRNGVIIANAILAIGIIVHASLHDGEI</sequence>
<feature type="transmembrane region" description="Helical" evidence="1">
    <location>
        <begin position="514"/>
        <end position="536"/>
    </location>
</feature>
<evidence type="ECO:0000313" key="3">
    <source>
        <dbReference type="WBParaSite" id="Hba_15511"/>
    </source>
</evidence>
<keyword evidence="1" id="KW-1133">Transmembrane helix</keyword>
<protein>
    <submittedName>
        <fullName evidence="3">Piezo_RRas_bdg domain-containing protein</fullName>
    </submittedName>
</protein>
<dbReference type="AlphaFoldDB" id="A0A1I7XCZ4"/>
<keyword evidence="1" id="KW-0812">Transmembrane</keyword>
<accession>A0A1I7XCZ4</accession>
<reference evidence="3" key="1">
    <citation type="submission" date="2016-11" db="UniProtKB">
        <authorList>
            <consortium name="WormBaseParasite"/>
        </authorList>
    </citation>
    <scope>IDENTIFICATION</scope>
</reference>
<feature type="transmembrane region" description="Helical" evidence="1">
    <location>
        <begin position="415"/>
        <end position="434"/>
    </location>
</feature>
<proteinExistence type="predicted"/>
<dbReference type="Proteomes" id="UP000095283">
    <property type="component" value="Unplaced"/>
</dbReference>
<name>A0A1I7XCZ4_HETBA</name>
<keyword evidence="2" id="KW-1185">Reference proteome</keyword>